<dbReference type="EMBL" id="JAUSTO010000001">
    <property type="protein sequence ID" value="MDQ0151526.1"/>
    <property type="molecule type" value="Genomic_DNA"/>
</dbReference>
<dbReference type="Proteomes" id="UP001241537">
    <property type="component" value="Unassembled WGS sequence"/>
</dbReference>
<accession>A0AAE4AKP7</accession>
<name>A0AAE4AKP7_9FIRM</name>
<organism evidence="1 2">
    <name type="scientific">Moryella indoligenes</name>
    <dbReference type="NCBI Taxonomy" id="371674"/>
    <lineage>
        <taxon>Bacteria</taxon>
        <taxon>Bacillati</taxon>
        <taxon>Bacillota</taxon>
        <taxon>Clostridia</taxon>
        <taxon>Lachnospirales</taxon>
        <taxon>Lachnospiraceae</taxon>
        <taxon>Moryella</taxon>
    </lineage>
</organism>
<dbReference type="RefSeq" id="WP_307252094.1">
    <property type="nucleotide sequence ID" value="NZ_JAUSTO010000001.1"/>
</dbReference>
<reference evidence="1" key="1">
    <citation type="submission" date="2023-07" db="EMBL/GenBank/DDBJ databases">
        <title>Genomic Encyclopedia of Type Strains, Phase IV (KMG-IV): sequencing the most valuable type-strain genomes for metagenomic binning, comparative biology and taxonomic classification.</title>
        <authorList>
            <person name="Goeker M."/>
        </authorList>
    </citation>
    <scope>NUCLEOTIDE SEQUENCE</scope>
    <source>
        <strain evidence="1">DSM 19659</strain>
    </source>
</reference>
<proteinExistence type="predicted"/>
<evidence type="ECO:0000313" key="2">
    <source>
        <dbReference type="Proteomes" id="UP001241537"/>
    </source>
</evidence>
<dbReference type="AlphaFoldDB" id="A0AAE4AKP7"/>
<sequence length="129" mass="14661">MTSIKGDVEMPSNSRKGYFAERWLKIHCQVTLGIDMCGFRIMSIGGCEPQEESDNDRLSGELVPIIARDQFDDEAEKFLTRYCPEALDKPIRVPIEKIASDMGLQIIEDVPLSDELTHHSKRQARNHIS</sequence>
<comment type="caution">
    <text evidence="1">The sequence shown here is derived from an EMBL/GenBank/DDBJ whole genome shotgun (WGS) entry which is preliminary data.</text>
</comment>
<gene>
    <name evidence="1" type="ORF">J2S20_000200</name>
</gene>
<protein>
    <submittedName>
        <fullName evidence="1">Uncharacterized protein</fullName>
    </submittedName>
</protein>
<evidence type="ECO:0000313" key="1">
    <source>
        <dbReference type="EMBL" id="MDQ0151526.1"/>
    </source>
</evidence>
<keyword evidence="2" id="KW-1185">Reference proteome</keyword>